<keyword evidence="2" id="KW-1185">Reference proteome</keyword>
<evidence type="ECO:0000313" key="1">
    <source>
        <dbReference type="EMBL" id="RAH60247.1"/>
    </source>
</evidence>
<proteinExistence type="predicted"/>
<organism evidence="1 2">
    <name type="scientific">Aspergillus piperis CBS 112811</name>
    <dbReference type="NCBI Taxonomy" id="1448313"/>
    <lineage>
        <taxon>Eukaryota</taxon>
        <taxon>Fungi</taxon>
        <taxon>Dikarya</taxon>
        <taxon>Ascomycota</taxon>
        <taxon>Pezizomycotina</taxon>
        <taxon>Eurotiomycetes</taxon>
        <taxon>Eurotiomycetidae</taxon>
        <taxon>Eurotiales</taxon>
        <taxon>Aspergillaceae</taxon>
        <taxon>Aspergillus</taxon>
        <taxon>Aspergillus subgen. Circumdati</taxon>
    </lineage>
</organism>
<gene>
    <name evidence="1" type="ORF">BO85DRAFT_222022</name>
</gene>
<dbReference type="Proteomes" id="UP000249526">
    <property type="component" value="Unassembled WGS sequence"/>
</dbReference>
<reference evidence="1 2" key="1">
    <citation type="submission" date="2018-02" db="EMBL/GenBank/DDBJ databases">
        <title>The genomes of Aspergillus section Nigri reveals drivers in fungal speciation.</title>
        <authorList>
            <consortium name="DOE Joint Genome Institute"/>
            <person name="Vesth T.C."/>
            <person name="Nybo J."/>
            <person name="Theobald S."/>
            <person name="Brandl J."/>
            <person name="Frisvad J.C."/>
            <person name="Nielsen K.F."/>
            <person name="Lyhne E.K."/>
            <person name="Kogle M.E."/>
            <person name="Kuo A."/>
            <person name="Riley R."/>
            <person name="Clum A."/>
            <person name="Nolan M."/>
            <person name="Lipzen A."/>
            <person name="Salamov A."/>
            <person name="Henrissat B."/>
            <person name="Wiebenga A."/>
            <person name="De vries R.P."/>
            <person name="Grigoriev I.V."/>
            <person name="Mortensen U.H."/>
            <person name="Andersen M.R."/>
            <person name="Baker S.E."/>
        </authorList>
    </citation>
    <scope>NUCLEOTIDE SEQUENCE [LARGE SCALE GENOMIC DNA]</scope>
    <source>
        <strain evidence="1 2">CBS 112811</strain>
    </source>
</reference>
<dbReference type="EMBL" id="KZ825057">
    <property type="protein sequence ID" value="RAH60247.1"/>
    <property type="molecule type" value="Genomic_DNA"/>
</dbReference>
<accession>A0A8G1VQ02</accession>
<dbReference type="GeneID" id="37158114"/>
<evidence type="ECO:0000313" key="2">
    <source>
        <dbReference type="Proteomes" id="UP000249526"/>
    </source>
</evidence>
<dbReference type="AlphaFoldDB" id="A0A8G1VQ02"/>
<name>A0A8G1VQ02_9EURO</name>
<dbReference type="RefSeq" id="XP_025518169.1">
    <property type="nucleotide sequence ID" value="XM_025654712.1"/>
</dbReference>
<protein>
    <submittedName>
        <fullName evidence="1">Uncharacterized protein</fullName>
    </submittedName>
</protein>
<sequence>MERVDPALLCLGEMEKHRGSPADRIFAYLSLSSSPINVEGDIGGRQMIDCLGLEINRIPEEMVAAYRFPTQQTRIGFLSRSRLALF</sequence>